<dbReference type="Proteomes" id="UP000224567">
    <property type="component" value="Unassembled WGS sequence"/>
</dbReference>
<dbReference type="GO" id="GO:0005524">
    <property type="term" value="F:ATP binding"/>
    <property type="evidence" value="ECO:0007669"/>
    <property type="project" value="UniProtKB-KW"/>
</dbReference>
<evidence type="ECO:0000313" key="7">
    <source>
        <dbReference type="EMBL" id="PHT51645.1"/>
    </source>
</evidence>
<reference evidence="8" key="2">
    <citation type="journal article" date="2017" name="J. Anim. Genet.">
        <title>Multiple reference genome sequences of hot pepper reveal the massive evolution of plant disease resistance genes by retroduplication.</title>
        <authorList>
            <person name="Kim S."/>
            <person name="Park J."/>
            <person name="Yeom S.-I."/>
            <person name="Kim Y.-M."/>
            <person name="Seo E."/>
            <person name="Kim K.-T."/>
            <person name="Kim M.-S."/>
            <person name="Lee J.M."/>
            <person name="Cheong K."/>
            <person name="Shin H.-S."/>
            <person name="Kim S.-B."/>
            <person name="Han K."/>
            <person name="Lee J."/>
            <person name="Park M."/>
            <person name="Lee H.-A."/>
            <person name="Lee H.-Y."/>
            <person name="Lee Y."/>
            <person name="Oh S."/>
            <person name="Lee J.H."/>
            <person name="Choi E."/>
            <person name="Choi E."/>
            <person name="Lee S.E."/>
            <person name="Jeon J."/>
            <person name="Kim H."/>
            <person name="Choi G."/>
            <person name="Song H."/>
            <person name="Lee J."/>
            <person name="Lee S.-C."/>
            <person name="Kwon J.-K."/>
            <person name="Lee H.-Y."/>
            <person name="Koo N."/>
            <person name="Hong Y."/>
            <person name="Kim R.W."/>
            <person name="Kang W.-H."/>
            <person name="Huh J.H."/>
            <person name="Kang B.-C."/>
            <person name="Yang T.-J."/>
            <person name="Lee Y.-H."/>
            <person name="Bennetzen J.L."/>
            <person name="Choi D."/>
        </authorList>
    </citation>
    <scope>NUCLEOTIDE SEQUENCE [LARGE SCALE GENOMIC DNA]</scope>
    <source>
        <strain evidence="8">cv. PBC81</strain>
    </source>
</reference>
<proteinExistence type="predicted"/>
<keyword evidence="2" id="KW-0547">Nucleotide-binding</keyword>
<evidence type="ECO:0000313" key="8">
    <source>
        <dbReference type="Proteomes" id="UP000224567"/>
    </source>
</evidence>
<keyword evidence="4" id="KW-0648">Protein biosynthesis</keyword>
<evidence type="ECO:0000256" key="2">
    <source>
        <dbReference type="ARBA" id="ARBA00022741"/>
    </source>
</evidence>
<dbReference type="GO" id="GO:0004812">
    <property type="term" value="F:aminoacyl-tRNA ligase activity"/>
    <property type="evidence" value="ECO:0007669"/>
    <property type="project" value="UniProtKB-KW"/>
</dbReference>
<keyword evidence="1" id="KW-0436">Ligase</keyword>
<gene>
    <name evidence="7" type="ORF">CQW23_06107</name>
</gene>
<reference evidence="7 8" key="1">
    <citation type="journal article" date="2017" name="Genome Biol.">
        <title>New reference genome sequences of hot pepper reveal the massive evolution of plant disease-resistance genes by retroduplication.</title>
        <authorList>
            <person name="Kim S."/>
            <person name="Park J."/>
            <person name="Yeom S.I."/>
            <person name="Kim Y.M."/>
            <person name="Seo E."/>
            <person name="Kim K.T."/>
            <person name="Kim M.S."/>
            <person name="Lee J.M."/>
            <person name="Cheong K."/>
            <person name="Shin H.S."/>
            <person name="Kim S.B."/>
            <person name="Han K."/>
            <person name="Lee J."/>
            <person name="Park M."/>
            <person name="Lee H.A."/>
            <person name="Lee H.Y."/>
            <person name="Lee Y."/>
            <person name="Oh S."/>
            <person name="Lee J.H."/>
            <person name="Choi E."/>
            <person name="Choi E."/>
            <person name="Lee S.E."/>
            <person name="Jeon J."/>
            <person name="Kim H."/>
            <person name="Choi G."/>
            <person name="Song H."/>
            <person name="Lee J."/>
            <person name="Lee S.C."/>
            <person name="Kwon J.K."/>
            <person name="Lee H.Y."/>
            <person name="Koo N."/>
            <person name="Hong Y."/>
            <person name="Kim R.W."/>
            <person name="Kang W.H."/>
            <person name="Huh J.H."/>
            <person name="Kang B.C."/>
            <person name="Yang T.J."/>
            <person name="Lee Y.H."/>
            <person name="Bennetzen J.L."/>
            <person name="Choi D."/>
        </authorList>
    </citation>
    <scope>NUCLEOTIDE SEQUENCE [LARGE SCALE GENOMIC DNA]</scope>
    <source>
        <strain evidence="8">cv. PBC81</strain>
    </source>
</reference>
<feature type="compositionally biased region" description="Basic and acidic residues" evidence="6">
    <location>
        <begin position="60"/>
        <end position="70"/>
    </location>
</feature>
<organism evidence="7 8">
    <name type="scientific">Capsicum baccatum</name>
    <name type="common">Peruvian pepper</name>
    <dbReference type="NCBI Taxonomy" id="33114"/>
    <lineage>
        <taxon>Eukaryota</taxon>
        <taxon>Viridiplantae</taxon>
        <taxon>Streptophyta</taxon>
        <taxon>Embryophyta</taxon>
        <taxon>Tracheophyta</taxon>
        <taxon>Spermatophyta</taxon>
        <taxon>Magnoliopsida</taxon>
        <taxon>eudicotyledons</taxon>
        <taxon>Gunneridae</taxon>
        <taxon>Pentapetalae</taxon>
        <taxon>asterids</taxon>
        <taxon>lamiids</taxon>
        <taxon>Solanales</taxon>
        <taxon>Solanaceae</taxon>
        <taxon>Solanoideae</taxon>
        <taxon>Capsiceae</taxon>
        <taxon>Capsicum</taxon>
    </lineage>
</organism>
<dbReference type="Gene3D" id="1.10.10.2420">
    <property type="match status" value="1"/>
</dbReference>
<dbReference type="AlphaFoldDB" id="A0A2G2X2D8"/>
<dbReference type="OrthoDB" id="10250478at2759"/>
<evidence type="ECO:0000256" key="1">
    <source>
        <dbReference type="ARBA" id="ARBA00022598"/>
    </source>
</evidence>
<protein>
    <submittedName>
        <fullName evidence="7">Uncharacterized protein</fullName>
    </submittedName>
</protein>
<keyword evidence="8" id="KW-1185">Reference proteome</keyword>
<dbReference type="FunFam" id="1.10.10.2420:FF:000001">
    <property type="entry name" value="Glutamine--tRNA ligase cytoplasmic"/>
    <property type="match status" value="1"/>
</dbReference>
<feature type="region of interest" description="Disordered" evidence="6">
    <location>
        <begin position="48"/>
        <end position="77"/>
    </location>
</feature>
<evidence type="ECO:0000256" key="4">
    <source>
        <dbReference type="ARBA" id="ARBA00022917"/>
    </source>
</evidence>
<comment type="caution">
    <text evidence="7">The sequence shown here is derived from an EMBL/GenBank/DDBJ whole genome shotgun (WGS) entry which is preliminary data.</text>
</comment>
<dbReference type="STRING" id="33114.A0A2G2X2D8"/>
<sequence>MVLSNLSLIFGELFGHVRKKLPWADPKVVKEVVDLELYKLLGERTATDNEKPVKKKKEKPVKTEVDKAKVAETSAAK</sequence>
<keyword evidence="3" id="KW-0067">ATP-binding</keyword>
<keyword evidence="5" id="KW-0030">Aminoacyl-tRNA synthetase</keyword>
<evidence type="ECO:0000256" key="3">
    <source>
        <dbReference type="ARBA" id="ARBA00022840"/>
    </source>
</evidence>
<dbReference type="EMBL" id="MLFT02000003">
    <property type="protein sequence ID" value="PHT51645.1"/>
    <property type="molecule type" value="Genomic_DNA"/>
</dbReference>
<evidence type="ECO:0000256" key="5">
    <source>
        <dbReference type="ARBA" id="ARBA00023146"/>
    </source>
</evidence>
<accession>A0A2G2X2D8</accession>
<evidence type="ECO:0000256" key="6">
    <source>
        <dbReference type="SAM" id="MobiDB-lite"/>
    </source>
</evidence>
<name>A0A2G2X2D8_CAPBA</name>
<dbReference type="GO" id="GO:0006412">
    <property type="term" value="P:translation"/>
    <property type="evidence" value="ECO:0007669"/>
    <property type="project" value="UniProtKB-KW"/>
</dbReference>
<dbReference type="InterPro" id="IPR042559">
    <property type="entry name" value="Gln-tRNA-synth_Ib_RNA-bd_N_2"/>
</dbReference>